<comment type="caution">
    <text evidence="2">The sequence shown here is derived from an EMBL/GenBank/DDBJ whole genome shotgun (WGS) entry which is preliminary data.</text>
</comment>
<proteinExistence type="predicted"/>
<gene>
    <name evidence="2" type="ORF">N0F65_000294</name>
</gene>
<protein>
    <recommendedName>
        <fullName evidence="4">DUF4200 domain-containing protein</fullName>
    </recommendedName>
</protein>
<dbReference type="AlphaFoldDB" id="A0AAV2Z5T4"/>
<evidence type="ECO:0008006" key="4">
    <source>
        <dbReference type="Google" id="ProtNLM"/>
    </source>
</evidence>
<keyword evidence="3" id="KW-1185">Reference proteome</keyword>
<reference evidence="2" key="1">
    <citation type="submission" date="2022-11" db="EMBL/GenBank/DDBJ databases">
        <authorList>
            <person name="Morgan W.R."/>
            <person name="Tartar A."/>
        </authorList>
    </citation>
    <scope>NUCLEOTIDE SEQUENCE</scope>
    <source>
        <strain evidence="2">ARSEF 373</strain>
    </source>
</reference>
<organism evidence="2 3">
    <name type="scientific">Lagenidium giganteum</name>
    <dbReference type="NCBI Taxonomy" id="4803"/>
    <lineage>
        <taxon>Eukaryota</taxon>
        <taxon>Sar</taxon>
        <taxon>Stramenopiles</taxon>
        <taxon>Oomycota</taxon>
        <taxon>Peronosporomycetes</taxon>
        <taxon>Pythiales</taxon>
        <taxon>Pythiaceae</taxon>
    </lineage>
</organism>
<accession>A0AAV2Z5T4</accession>
<dbReference type="EMBL" id="DAKRPA010000037">
    <property type="protein sequence ID" value="DBA02047.1"/>
    <property type="molecule type" value="Genomic_DNA"/>
</dbReference>
<evidence type="ECO:0000313" key="3">
    <source>
        <dbReference type="Proteomes" id="UP001146120"/>
    </source>
</evidence>
<dbReference type="Proteomes" id="UP001146120">
    <property type="component" value="Unassembled WGS sequence"/>
</dbReference>
<feature type="compositionally biased region" description="Basic and acidic residues" evidence="1">
    <location>
        <begin position="1"/>
        <end position="10"/>
    </location>
</feature>
<name>A0AAV2Z5T4_9STRA</name>
<feature type="region of interest" description="Disordered" evidence="1">
    <location>
        <begin position="1"/>
        <end position="23"/>
    </location>
</feature>
<reference evidence="2" key="2">
    <citation type="journal article" date="2023" name="Microbiol Resour">
        <title>Decontamination and Annotation of the Draft Genome Sequence of the Oomycete Lagenidium giganteum ARSEF 373.</title>
        <authorList>
            <person name="Morgan W.R."/>
            <person name="Tartar A."/>
        </authorList>
    </citation>
    <scope>NUCLEOTIDE SEQUENCE</scope>
    <source>
        <strain evidence="2">ARSEF 373</strain>
    </source>
</reference>
<evidence type="ECO:0000313" key="2">
    <source>
        <dbReference type="EMBL" id="DBA02047.1"/>
    </source>
</evidence>
<sequence>MEWPRRERSPARSPVRSSTAPTQFEIERLLTEQTELWARHDQRCYDRKTDQRHLDEQQRRDDEFVRTMSVARFEYEQRKCRTKALQARLERDVQFLQASLEDVKRREKLLDDAFEAFVTELRIKHKQPAPSA</sequence>
<evidence type="ECO:0000256" key="1">
    <source>
        <dbReference type="SAM" id="MobiDB-lite"/>
    </source>
</evidence>